<evidence type="ECO:0000256" key="4">
    <source>
        <dbReference type="PROSITE-ProRule" id="PRU01161"/>
    </source>
</evidence>
<dbReference type="PANTHER" id="PTHR32176:SF109">
    <property type="entry name" value="PATATIN-LIKE PROTEIN 2"/>
    <property type="match status" value="1"/>
</dbReference>
<dbReference type="SUPFAM" id="SSF52151">
    <property type="entry name" value="FabD/lysophospholipase-like"/>
    <property type="match status" value="1"/>
</dbReference>
<gene>
    <name evidence="7" type="ORF">glysoja_050326</name>
</gene>
<dbReference type="EMBL" id="KN644910">
    <property type="protein sequence ID" value="KHN41622.1"/>
    <property type="molecule type" value="Genomic_DNA"/>
</dbReference>
<comment type="domain">
    <text evidence="5">The nitrogen atoms of the two glycine residues in the GGXR motif define the oxyanion hole, and stabilize the oxyanion that forms during the nucleophilic attack by the catalytic serine during substrate cleavage.</text>
</comment>
<feature type="short sequence motif" description="DGA/G" evidence="4">
    <location>
        <begin position="102"/>
        <end position="104"/>
    </location>
</feature>
<evidence type="ECO:0000256" key="3">
    <source>
        <dbReference type="ARBA" id="ARBA00023098"/>
    </source>
</evidence>
<name>A0A0B2SBJ1_GLYSO</name>
<dbReference type="EC" id="3.1.1.-" evidence="5"/>
<dbReference type="PROSITE" id="PS51635">
    <property type="entry name" value="PNPLA"/>
    <property type="match status" value="1"/>
</dbReference>
<accession>A0A0B2SBJ1</accession>
<evidence type="ECO:0000256" key="2">
    <source>
        <dbReference type="ARBA" id="ARBA00022963"/>
    </source>
</evidence>
<keyword evidence="2 5" id="KW-0442">Lipid degradation</keyword>
<dbReference type="InterPro" id="IPR002641">
    <property type="entry name" value="PNPLA_dom"/>
</dbReference>
<comment type="similarity">
    <text evidence="1 5">Belongs to the patatin family.</text>
</comment>
<sequence length="247" mass="27604">MVKFTRTLFGPQYNGKYLHRLIREKLGETKLHQTLTNVVIPAFDIKRLQPTIFSSFQLKKRPDLNASLSDICISTSAAPTYLPAHSFETKTHHGVSKFDLIDGGVAANNPKQEMKYSALEAAQWGILSWVTTANGGTPLIDAFSQASADMVDFHISSLVRALNSEHNYLRIQDDTLIGDMSSVDMATEKNLNDLVKVGESLLKKPVSKVNLKTGVYEPVKSYETNEEALKGYIKIPYTYIYCQIIIN</sequence>
<organism evidence="7">
    <name type="scientific">Glycine soja</name>
    <name type="common">Wild soybean</name>
    <dbReference type="NCBI Taxonomy" id="3848"/>
    <lineage>
        <taxon>Eukaryota</taxon>
        <taxon>Viridiplantae</taxon>
        <taxon>Streptophyta</taxon>
        <taxon>Embryophyta</taxon>
        <taxon>Tracheophyta</taxon>
        <taxon>Spermatophyta</taxon>
        <taxon>Magnoliopsida</taxon>
        <taxon>eudicotyledons</taxon>
        <taxon>Gunneridae</taxon>
        <taxon>Pentapetalae</taxon>
        <taxon>rosids</taxon>
        <taxon>fabids</taxon>
        <taxon>Fabales</taxon>
        <taxon>Fabaceae</taxon>
        <taxon>Papilionoideae</taxon>
        <taxon>50 kb inversion clade</taxon>
        <taxon>NPAAA clade</taxon>
        <taxon>indigoferoid/millettioid clade</taxon>
        <taxon>Phaseoleae</taxon>
        <taxon>Glycine</taxon>
        <taxon>Glycine subgen. Soja</taxon>
    </lineage>
</organism>
<protein>
    <recommendedName>
        <fullName evidence="5">Patatin</fullName>
        <ecNumber evidence="5">3.1.1.-</ecNumber>
    </recommendedName>
</protein>
<dbReference type="GO" id="GO:0016042">
    <property type="term" value="P:lipid catabolic process"/>
    <property type="evidence" value="ECO:0007669"/>
    <property type="project" value="UniProtKB-KW"/>
</dbReference>
<feature type="domain" description="PNPLA" evidence="6">
    <location>
        <begin position="1"/>
        <end position="115"/>
    </location>
</feature>
<keyword evidence="3 5" id="KW-0443">Lipid metabolism</keyword>
<dbReference type="InterPro" id="IPR016035">
    <property type="entry name" value="Acyl_Trfase/lysoPLipase"/>
</dbReference>
<dbReference type="PANTHER" id="PTHR32176">
    <property type="entry name" value="XYLOSE ISOMERASE"/>
    <property type="match status" value="1"/>
</dbReference>
<dbReference type="Proteomes" id="UP000053555">
    <property type="component" value="Unassembled WGS sequence"/>
</dbReference>
<evidence type="ECO:0000256" key="1">
    <source>
        <dbReference type="ARBA" id="ARBA00010240"/>
    </source>
</evidence>
<comment type="function">
    <text evidence="5">Lipolytic acyl hydrolase (LAH).</text>
</comment>
<dbReference type="Gene3D" id="3.40.1090.10">
    <property type="entry name" value="Cytosolic phospholipase A2 catalytic domain"/>
    <property type="match status" value="1"/>
</dbReference>
<proteinExistence type="inferred from homology"/>
<dbReference type="GO" id="GO:0047372">
    <property type="term" value="F:monoacylglycerol lipase activity"/>
    <property type="evidence" value="ECO:0007669"/>
    <property type="project" value="TreeGrafter"/>
</dbReference>
<dbReference type="Pfam" id="PF01734">
    <property type="entry name" value="Patatin"/>
    <property type="match status" value="1"/>
</dbReference>
<evidence type="ECO:0000259" key="6">
    <source>
        <dbReference type="PROSITE" id="PS51635"/>
    </source>
</evidence>
<evidence type="ECO:0000313" key="7">
    <source>
        <dbReference type="EMBL" id="KHN41622.1"/>
    </source>
</evidence>
<dbReference type="GO" id="GO:0004620">
    <property type="term" value="F:phospholipase activity"/>
    <property type="evidence" value="ECO:0007669"/>
    <property type="project" value="TreeGrafter"/>
</dbReference>
<evidence type="ECO:0000256" key="5">
    <source>
        <dbReference type="RuleBase" id="RU361262"/>
    </source>
</evidence>
<reference evidence="7" key="1">
    <citation type="submission" date="2014-07" db="EMBL/GenBank/DDBJ databases">
        <title>Identification of a novel salt tolerance gene in wild soybean by whole-genome sequencing.</title>
        <authorList>
            <person name="Lam H.-M."/>
            <person name="Qi X."/>
            <person name="Li M.-W."/>
            <person name="Liu X."/>
            <person name="Xie M."/>
            <person name="Ni M."/>
            <person name="Xu X."/>
        </authorList>
    </citation>
    <scope>NUCLEOTIDE SEQUENCE [LARGE SCALE GENOMIC DNA]</scope>
    <source>
        <tissue evidence="7">Root</tissue>
    </source>
</reference>
<dbReference type="AlphaFoldDB" id="A0A0B2SBJ1"/>
<comment type="caution">
    <text evidence="4">Lacks conserved residue(s) required for the propagation of feature annotation.</text>
</comment>
<keyword evidence="5" id="KW-0378">Hydrolase</keyword>